<name>B8B0M9_ORYSI</name>
<feature type="compositionally biased region" description="Basic and acidic residues" evidence="1">
    <location>
        <begin position="180"/>
        <end position="192"/>
    </location>
</feature>
<protein>
    <submittedName>
        <fullName evidence="2">Uncharacterized protein</fullName>
    </submittedName>
</protein>
<organism evidence="2 3">
    <name type="scientific">Oryza sativa subsp. indica</name>
    <name type="common">Rice</name>
    <dbReference type="NCBI Taxonomy" id="39946"/>
    <lineage>
        <taxon>Eukaryota</taxon>
        <taxon>Viridiplantae</taxon>
        <taxon>Streptophyta</taxon>
        <taxon>Embryophyta</taxon>
        <taxon>Tracheophyta</taxon>
        <taxon>Spermatophyta</taxon>
        <taxon>Magnoliopsida</taxon>
        <taxon>Liliopsida</taxon>
        <taxon>Poales</taxon>
        <taxon>Poaceae</taxon>
        <taxon>BOP clade</taxon>
        <taxon>Oryzoideae</taxon>
        <taxon>Oryzeae</taxon>
        <taxon>Oryzinae</taxon>
        <taxon>Oryza</taxon>
        <taxon>Oryza sativa</taxon>
    </lineage>
</organism>
<dbReference type="Proteomes" id="UP000007015">
    <property type="component" value="Chromosome 6"/>
</dbReference>
<dbReference type="HOGENOM" id="CLU_1196550_0_0_1"/>
<gene>
    <name evidence="2" type="ORF">OsI_22485</name>
</gene>
<feature type="compositionally biased region" description="Low complexity" evidence="1">
    <location>
        <begin position="33"/>
        <end position="48"/>
    </location>
</feature>
<dbReference type="OMA" id="FAREDAM"/>
<feature type="compositionally biased region" description="Gly residues" evidence="1">
    <location>
        <begin position="91"/>
        <end position="101"/>
    </location>
</feature>
<reference evidence="2 3" key="1">
    <citation type="journal article" date="2005" name="PLoS Biol.">
        <title>The genomes of Oryza sativa: a history of duplications.</title>
        <authorList>
            <person name="Yu J."/>
            <person name="Wang J."/>
            <person name="Lin W."/>
            <person name="Li S."/>
            <person name="Li H."/>
            <person name="Zhou J."/>
            <person name="Ni P."/>
            <person name="Dong W."/>
            <person name="Hu S."/>
            <person name="Zeng C."/>
            <person name="Zhang J."/>
            <person name="Zhang Y."/>
            <person name="Li R."/>
            <person name="Xu Z."/>
            <person name="Li S."/>
            <person name="Li X."/>
            <person name="Zheng H."/>
            <person name="Cong L."/>
            <person name="Lin L."/>
            <person name="Yin J."/>
            <person name="Geng J."/>
            <person name="Li G."/>
            <person name="Shi J."/>
            <person name="Liu J."/>
            <person name="Lv H."/>
            <person name="Li J."/>
            <person name="Wang J."/>
            <person name="Deng Y."/>
            <person name="Ran L."/>
            <person name="Shi X."/>
            <person name="Wang X."/>
            <person name="Wu Q."/>
            <person name="Li C."/>
            <person name="Ren X."/>
            <person name="Wang J."/>
            <person name="Wang X."/>
            <person name="Li D."/>
            <person name="Liu D."/>
            <person name="Zhang X."/>
            <person name="Ji Z."/>
            <person name="Zhao W."/>
            <person name="Sun Y."/>
            <person name="Zhang Z."/>
            <person name="Bao J."/>
            <person name="Han Y."/>
            <person name="Dong L."/>
            <person name="Ji J."/>
            <person name="Chen P."/>
            <person name="Wu S."/>
            <person name="Liu J."/>
            <person name="Xiao Y."/>
            <person name="Bu D."/>
            <person name="Tan J."/>
            <person name="Yang L."/>
            <person name="Ye C."/>
            <person name="Zhang J."/>
            <person name="Xu J."/>
            <person name="Zhou Y."/>
            <person name="Yu Y."/>
            <person name="Zhang B."/>
            <person name="Zhuang S."/>
            <person name="Wei H."/>
            <person name="Liu B."/>
            <person name="Lei M."/>
            <person name="Yu H."/>
            <person name="Li Y."/>
            <person name="Xu H."/>
            <person name="Wei S."/>
            <person name="He X."/>
            <person name="Fang L."/>
            <person name="Zhang Z."/>
            <person name="Zhang Y."/>
            <person name="Huang X."/>
            <person name="Su Z."/>
            <person name="Tong W."/>
            <person name="Li J."/>
            <person name="Tong Z."/>
            <person name="Li S."/>
            <person name="Ye J."/>
            <person name="Wang L."/>
            <person name="Fang L."/>
            <person name="Lei T."/>
            <person name="Chen C."/>
            <person name="Chen H."/>
            <person name="Xu Z."/>
            <person name="Li H."/>
            <person name="Huang H."/>
            <person name="Zhang F."/>
            <person name="Xu H."/>
            <person name="Li N."/>
            <person name="Zhao C."/>
            <person name="Li S."/>
            <person name="Dong L."/>
            <person name="Huang Y."/>
            <person name="Li L."/>
            <person name="Xi Y."/>
            <person name="Qi Q."/>
            <person name="Li W."/>
            <person name="Zhang B."/>
            <person name="Hu W."/>
            <person name="Zhang Y."/>
            <person name="Tian X."/>
            <person name="Jiao Y."/>
            <person name="Liang X."/>
            <person name="Jin J."/>
            <person name="Gao L."/>
            <person name="Zheng W."/>
            <person name="Hao B."/>
            <person name="Liu S."/>
            <person name="Wang W."/>
            <person name="Yuan L."/>
            <person name="Cao M."/>
            <person name="McDermott J."/>
            <person name="Samudrala R."/>
            <person name="Wang J."/>
            <person name="Wong G.K."/>
            <person name="Yang H."/>
        </authorList>
    </citation>
    <scope>NUCLEOTIDE SEQUENCE [LARGE SCALE GENOMIC DNA]</scope>
    <source>
        <strain evidence="3">cv. 93-11</strain>
    </source>
</reference>
<dbReference type="EMBL" id="CM000131">
    <property type="protein sequence ID" value="EEC80372.1"/>
    <property type="molecule type" value="Genomic_DNA"/>
</dbReference>
<dbReference type="AlphaFoldDB" id="B8B0M9"/>
<evidence type="ECO:0000313" key="3">
    <source>
        <dbReference type="Proteomes" id="UP000007015"/>
    </source>
</evidence>
<evidence type="ECO:0000313" key="2">
    <source>
        <dbReference type="EMBL" id="EEC80372.1"/>
    </source>
</evidence>
<keyword evidence="3" id="KW-1185">Reference proteome</keyword>
<evidence type="ECO:0000256" key="1">
    <source>
        <dbReference type="SAM" id="MobiDB-lite"/>
    </source>
</evidence>
<accession>B8B0M9</accession>
<sequence>MGSTAAAFSDPRRLDLATTPSRGHGSNSGGLGLSTSKSSSITTHLPSLPRRKSLRSSASSPAESASFEATTNGATTAAVSGGTTTVSTVGITGGGRSGSGSGDMESSRLMGEMRVGERMQRGSMRPPIRASLDEVGELWNDEIEGELGGSFVPAAPLPQDRGGIRRQLRPGCTPPTPPSAREDAVAGDARADEVDEGMGRRPGLCGMPAKEQHQPRGLRTADPAPRHHQQCR</sequence>
<feature type="region of interest" description="Disordered" evidence="1">
    <location>
        <begin position="150"/>
        <end position="232"/>
    </location>
</feature>
<dbReference type="Gramene" id="BGIOSGA021476-TA">
    <property type="protein sequence ID" value="BGIOSGA021476-PA"/>
    <property type="gene ID" value="BGIOSGA021476"/>
</dbReference>
<feature type="region of interest" description="Disordered" evidence="1">
    <location>
        <begin position="1"/>
        <end position="107"/>
    </location>
</feature>
<proteinExistence type="predicted"/>
<feature type="compositionally biased region" description="Low complexity" evidence="1">
    <location>
        <begin position="55"/>
        <end position="90"/>
    </location>
</feature>